<keyword evidence="1" id="KW-0175">Coiled coil</keyword>
<accession>X1G4C9</accession>
<evidence type="ECO:0000256" key="1">
    <source>
        <dbReference type="SAM" id="Coils"/>
    </source>
</evidence>
<dbReference type="AlphaFoldDB" id="X1G4C9"/>
<gene>
    <name evidence="2" type="ORF">S03H2_26561</name>
</gene>
<feature type="non-terminal residue" evidence="2">
    <location>
        <position position="1"/>
    </location>
</feature>
<name>X1G4C9_9ZZZZ</name>
<proteinExistence type="predicted"/>
<organism evidence="2">
    <name type="scientific">marine sediment metagenome</name>
    <dbReference type="NCBI Taxonomy" id="412755"/>
    <lineage>
        <taxon>unclassified sequences</taxon>
        <taxon>metagenomes</taxon>
        <taxon>ecological metagenomes</taxon>
    </lineage>
</organism>
<protein>
    <submittedName>
        <fullName evidence="2">Uncharacterized protein</fullName>
    </submittedName>
</protein>
<feature type="non-terminal residue" evidence="2">
    <location>
        <position position="99"/>
    </location>
</feature>
<comment type="caution">
    <text evidence="2">The sequence shown here is derived from an EMBL/GenBank/DDBJ whole genome shotgun (WGS) entry which is preliminary data.</text>
</comment>
<feature type="coiled-coil region" evidence="1">
    <location>
        <begin position="4"/>
        <end position="31"/>
    </location>
</feature>
<sequence length="99" mass="11559">TRLVNRVQDSAEDMIRDVEKATEEAISNERELTQVKISELDRQREAGRKAHTERMKELDDEYIAQIKLIDEELAADLKRYQGKIDVIDDELEAESRADR</sequence>
<evidence type="ECO:0000313" key="2">
    <source>
        <dbReference type="EMBL" id="GAH52082.1"/>
    </source>
</evidence>
<dbReference type="EMBL" id="BARU01015460">
    <property type="protein sequence ID" value="GAH52082.1"/>
    <property type="molecule type" value="Genomic_DNA"/>
</dbReference>
<reference evidence="2" key="1">
    <citation type="journal article" date="2014" name="Front. Microbiol.">
        <title>High frequency of phylogenetically diverse reductive dehalogenase-homologous genes in deep subseafloor sedimentary metagenomes.</title>
        <authorList>
            <person name="Kawai M."/>
            <person name="Futagami T."/>
            <person name="Toyoda A."/>
            <person name="Takaki Y."/>
            <person name="Nishi S."/>
            <person name="Hori S."/>
            <person name="Arai W."/>
            <person name="Tsubouchi T."/>
            <person name="Morono Y."/>
            <person name="Uchiyama I."/>
            <person name="Ito T."/>
            <person name="Fujiyama A."/>
            <person name="Inagaki F."/>
            <person name="Takami H."/>
        </authorList>
    </citation>
    <scope>NUCLEOTIDE SEQUENCE</scope>
    <source>
        <strain evidence="2">Expedition CK06-06</strain>
    </source>
</reference>